<organism evidence="8 9">
    <name type="scientific">Vibrio ishigakensis</name>
    <dbReference type="NCBI Taxonomy" id="1481914"/>
    <lineage>
        <taxon>Bacteria</taxon>
        <taxon>Pseudomonadati</taxon>
        <taxon>Pseudomonadota</taxon>
        <taxon>Gammaproteobacteria</taxon>
        <taxon>Vibrionales</taxon>
        <taxon>Vibrionaceae</taxon>
        <taxon>Vibrio</taxon>
    </lineage>
</organism>
<keyword evidence="1" id="KW-0547">Nucleotide-binding</keyword>
<dbReference type="InterPro" id="IPR027417">
    <property type="entry name" value="P-loop_NTPase"/>
</dbReference>
<dbReference type="InterPro" id="IPR014001">
    <property type="entry name" value="Helicase_ATP-bd"/>
</dbReference>
<dbReference type="GO" id="GO:0005524">
    <property type="term" value="F:ATP binding"/>
    <property type="evidence" value="ECO:0007669"/>
    <property type="project" value="UniProtKB-KW"/>
</dbReference>
<dbReference type="Proteomes" id="UP000031666">
    <property type="component" value="Unassembled WGS sequence"/>
</dbReference>
<feature type="short sequence motif" description="Q motif" evidence="5">
    <location>
        <begin position="4"/>
        <end position="32"/>
    </location>
</feature>
<evidence type="ECO:0000313" key="8">
    <source>
        <dbReference type="EMBL" id="GAM74203.1"/>
    </source>
</evidence>
<dbReference type="Gene3D" id="3.40.50.300">
    <property type="entry name" value="P-loop containing nucleotide triphosphate hydrolases"/>
    <property type="match status" value="1"/>
</dbReference>
<feature type="domain" description="DEAD-box RNA helicase Q" evidence="7">
    <location>
        <begin position="4"/>
        <end position="32"/>
    </location>
</feature>
<proteinExistence type="predicted"/>
<dbReference type="AlphaFoldDB" id="A0A0B8QGC0"/>
<dbReference type="InterPro" id="IPR014014">
    <property type="entry name" value="RNA_helicase_DEAD_Q_motif"/>
</dbReference>
<dbReference type="GO" id="GO:0016787">
    <property type="term" value="F:hydrolase activity"/>
    <property type="evidence" value="ECO:0007669"/>
    <property type="project" value="UniProtKB-KW"/>
</dbReference>
<dbReference type="InterPro" id="IPR050079">
    <property type="entry name" value="DEAD_box_RNA_helicase"/>
</dbReference>
<evidence type="ECO:0000256" key="4">
    <source>
        <dbReference type="ARBA" id="ARBA00022840"/>
    </source>
</evidence>
<dbReference type="PROSITE" id="PS51192">
    <property type="entry name" value="HELICASE_ATP_BIND_1"/>
    <property type="match status" value="1"/>
</dbReference>
<dbReference type="STRING" id="1481914.JCM19241_5399"/>
<dbReference type="InterPro" id="IPR011545">
    <property type="entry name" value="DEAD/DEAH_box_helicase_dom"/>
</dbReference>
<sequence>MTDSSFAKLGVAEQFVTTLTNLHITEPTPVQHEAIPFVLEGRDVLAAAQTGTGKTIAFGLPILQKLSEQPSKPVNPQTPCEIRALVLVPTRELAQQVFTAITQYGESTELKVGVVYGGTSFGVQAEMLTKAVMY</sequence>
<dbReference type="SUPFAM" id="SSF52540">
    <property type="entry name" value="P-loop containing nucleoside triphosphate hydrolases"/>
    <property type="match status" value="1"/>
</dbReference>
<dbReference type="EMBL" id="BBSC01000002">
    <property type="protein sequence ID" value="GAM74203.1"/>
    <property type="molecule type" value="Genomic_DNA"/>
</dbReference>
<name>A0A0B8QGC0_9VIBR</name>
<dbReference type="CDD" id="cd00268">
    <property type="entry name" value="DEADc"/>
    <property type="match status" value="1"/>
</dbReference>
<evidence type="ECO:0000256" key="1">
    <source>
        <dbReference type="ARBA" id="ARBA00022741"/>
    </source>
</evidence>
<dbReference type="PROSITE" id="PS51195">
    <property type="entry name" value="Q_MOTIF"/>
    <property type="match status" value="1"/>
</dbReference>
<dbReference type="PANTHER" id="PTHR47959:SF7">
    <property type="entry name" value="ATP-DEPENDENT RNA HELICASE DEAD BOX FAMILY"/>
    <property type="match status" value="1"/>
</dbReference>
<evidence type="ECO:0000313" key="9">
    <source>
        <dbReference type="Proteomes" id="UP000031666"/>
    </source>
</evidence>
<reference evidence="8 9" key="2">
    <citation type="submission" date="2015-01" db="EMBL/GenBank/DDBJ databases">
        <authorList>
            <consortium name="NBRP consortium"/>
            <person name="Sawabe T."/>
            <person name="Meirelles P."/>
            <person name="Feng G."/>
            <person name="Sayaka M."/>
            <person name="Hattori M."/>
            <person name="Ohkuma M."/>
        </authorList>
    </citation>
    <scope>NUCLEOTIDE SEQUENCE [LARGE SCALE GENOMIC DNA]</scope>
    <source>
        <strain evidence="9">JCM 19241</strain>
    </source>
</reference>
<protein>
    <submittedName>
        <fullName evidence="8">ATP-dependent RNA helicase</fullName>
    </submittedName>
</protein>
<dbReference type="PANTHER" id="PTHR47959">
    <property type="entry name" value="ATP-DEPENDENT RNA HELICASE RHLE-RELATED"/>
    <property type="match status" value="1"/>
</dbReference>
<evidence type="ECO:0000259" key="6">
    <source>
        <dbReference type="PROSITE" id="PS51192"/>
    </source>
</evidence>
<comment type="caution">
    <text evidence="8">The sequence shown here is derived from an EMBL/GenBank/DDBJ whole genome shotgun (WGS) entry which is preliminary data.</text>
</comment>
<keyword evidence="4" id="KW-0067">ATP-binding</keyword>
<dbReference type="GO" id="GO:0003724">
    <property type="term" value="F:RNA helicase activity"/>
    <property type="evidence" value="ECO:0007669"/>
    <property type="project" value="InterPro"/>
</dbReference>
<evidence type="ECO:0000256" key="5">
    <source>
        <dbReference type="PROSITE-ProRule" id="PRU00552"/>
    </source>
</evidence>
<keyword evidence="2" id="KW-0378">Hydrolase</keyword>
<evidence type="ECO:0000259" key="7">
    <source>
        <dbReference type="PROSITE" id="PS51195"/>
    </source>
</evidence>
<reference evidence="8 9" key="1">
    <citation type="submission" date="2015-01" db="EMBL/GenBank/DDBJ databases">
        <title>Vibrio sp. C94 JCM 19241 whole genome shotgun sequence.</title>
        <authorList>
            <person name="Sawabe T."/>
            <person name="Meirelles P."/>
            <person name="Feng G."/>
            <person name="Sayaka M."/>
            <person name="Hattori M."/>
            <person name="Ohkuma M."/>
        </authorList>
    </citation>
    <scope>NUCLEOTIDE SEQUENCE [LARGE SCALE GENOMIC DNA]</scope>
    <source>
        <strain evidence="9">JCM 19241</strain>
    </source>
</reference>
<evidence type="ECO:0000256" key="2">
    <source>
        <dbReference type="ARBA" id="ARBA00022801"/>
    </source>
</evidence>
<keyword evidence="3 8" id="KW-0347">Helicase</keyword>
<evidence type="ECO:0000256" key="3">
    <source>
        <dbReference type="ARBA" id="ARBA00022806"/>
    </source>
</evidence>
<feature type="domain" description="Helicase ATP-binding" evidence="6">
    <location>
        <begin position="35"/>
        <end position="134"/>
    </location>
</feature>
<dbReference type="GO" id="GO:0005829">
    <property type="term" value="C:cytosol"/>
    <property type="evidence" value="ECO:0007669"/>
    <property type="project" value="TreeGrafter"/>
</dbReference>
<dbReference type="InterPro" id="IPR044742">
    <property type="entry name" value="DEAD/DEAH_RhlB"/>
</dbReference>
<dbReference type="GO" id="GO:0003676">
    <property type="term" value="F:nucleic acid binding"/>
    <property type="evidence" value="ECO:0007669"/>
    <property type="project" value="InterPro"/>
</dbReference>
<accession>A0A0B8QGC0</accession>
<dbReference type="Pfam" id="PF00270">
    <property type="entry name" value="DEAD"/>
    <property type="match status" value="1"/>
</dbReference>
<gene>
    <name evidence="8" type="ORF">JCM19241_5399</name>
</gene>